<evidence type="ECO:0000313" key="3">
    <source>
        <dbReference type="Proteomes" id="UP000279236"/>
    </source>
</evidence>
<evidence type="ECO:0000313" key="2">
    <source>
        <dbReference type="EMBL" id="RSH77052.1"/>
    </source>
</evidence>
<feature type="region of interest" description="Disordered" evidence="1">
    <location>
        <begin position="1"/>
        <end position="46"/>
    </location>
</feature>
<sequence>MPRCGTAGARSFSPPQAVRSTGSVSTGRWKPRRGEGGTHPALASTPGHHRCLVAAKARHPGHSAYRLRPRHADQCLQLPGHQALNRQPARVKGDALNELTRKVLNRGLKEFTSTDAEHIIRRCKTDGLNQMTVLFGAQNRDVLNKVIDIAQDDPALEVQRLDIAYRELLPVEMGLPRAESTAAAFAHSHSNVPGNGFCQQRFPDLGAGRQHLDHAKIRAISDGISNHRERIVKSFATKGTRFAQHRPFHQLAIAPAEMGATTQTFWEQTSSRKYAAP</sequence>
<dbReference type="GeneID" id="39588218"/>
<organism evidence="2 3">
    <name type="scientific">Apiotrichum porosum</name>
    <dbReference type="NCBI Taxonomy" id="105984"/>
    <lineage>
        <taxon>Eukaryota</taxon>
        <taxon>Fungi</taxon>
        <taxon>Dikarya</taxon>
        <taxon>Basidiomycota</taxon>
        <taxon>Agaricomycotina</taxon>
        <taxon>Tremellomycetes</taxon>
        <taxon>Trichosporonales</taxon>
        <taxon>Trichosporonaceae</taxon>
        <taxon>Apiotrichum</taxon>
    </lineage>
</organism>
<reference evidence="2 3" key="1">
    <citation type="submission" date="2018-11" db="EMBL/GenBank/DDBJ databases">
        <title>Genome sequence of Apiotrichum porosum DSM 27194.</title>
        <authorList>
            <person name="Aliyu H."/>
            <person name="Gorte O."/>
            <person name="Ochsenreither K."/>
        </authorList>
    </citation>
    <scope>NUCLEOTIDE SEQUENCE [LARGE SCALE GENOMIC DNA]</scope>
    <source>
        <strain evidence="2 3">DSM 27194</strain>
    </source>
</reference>
<proteinExistence type="predicted"/>
<gene>
    <name evidence="2" type="ORF">EHS24_003675</name>
</gene>
<dbReference type="EMBL" id="RSCE01000018">
    <property type="protein sequence ID" value="RSH77052.1"/>
    <property type="molecule type" value="Genomic_DNA"/>
</dbReference>
<dbReference type="RefSeq" id="XP_028472199.1">
    <property type="nucleotide sequence ID" value="XM_028619330.1"/>
</dbReference>
<protein>
    <submittedName>
        <fullName evidence="2">Uncharacterized protein</fullName>
    </submittedName>
</protein>
<dbReference type="Proteomes" id="UP000279236">
    <property type="component" value="Unassembled WGS sequence"/>
</dbReference>
<dbReference type="AlphaFoldDB" id="A0A427XE02"/>
<accession>A0A427XE02</accession>
<name>A0A427XE02_9TREE</name>
<evidence type="ECO:0000256" key="1">
    <source>
        <dbReference type="SAM" id="MobiDB-lite"/>
    </source>
</evidence>
<comment type="caution">
    <text evidence="2">The sequence shown here is derived from an EMBL/GenBank/DDBJ whole genome shotgun (WGS) entry which is preliminary data.</text>
</comment>
<keyword evidence="3" id="KW-1185">Reference proteome</keyword>